<name>A0A166WVC3_9PEZI</name>
<evidence type="ECO:0000256" key="1">
    <source>
        <dbReference type="SAM" id="Phobius"/>
    </source>
</evidence>
<accession>A0A166WVC3</accession>
<feature type="transmembrane region" description="Helical" evidence="1">
    <location>
        <begin position="468"/>
        <end position="490"/>
    </location>
</feature>
<protein>
    <submittedName>
        <fullName evidence="2">NB-ARC and ankyrin domain protein</fullName>
    </submittedName>
</protein>
<evidence type="ECO:0000313" key="3">
    <source>
        <dbReference type="Proteomes" id="UP000076552"/>
    </source>
</evidence>
<dbReference type="PANTHER" id="PTHR46082">
    <property type="entry name" value="ATP/GTP-BINDING PROTEIN-RELATED"/>
    <property type="match status" value="1"/>
</dbReference>
<dbReference type="AlphaFoldDB" id="A0A166WVC3"/>
<feature type="transmembrane region" description="Helical" evidence="1">
    <location>
        <begin position="364"/>
        <end position="385"/>
    </location>
</feature>
<dbReference type="Gene3D" id="3.40.50.1580">
    <property type="entry name" value="Nucleoside phosphorylase domain"/>
    <property type="match status" value="1"/>
</dbReference>
<sequence>MPPRRSRSSSDPRTSIEKEWAEADDDDSYTVGWVCTTITDYIASKAFLEKKYSERKRISPIDHNICEFGLVGKHKVVIVCLLSGETAATDVNISLGLVFVGTGAGVPFTAQDVCLGDVVVGACSSHNIGGVIDYRLTTESGGSDFEYDGDIQRPAAVLQAAVDQLRAHDELEGKCIDRDIGDTLLEYSKLRETHTRPKCHRDPFLKPKNNWLTKDSYAEGSESEDMEWYTPPRRNPEKEPKVHYGTIASSSRPLKRGIIRDQIAKEKDVLCFDVGTAAKGELPRLVIRGIYHHADSDGDSQWEGYAAMAAAAYAKDFLKHNPPVTLREESVGKDLSRSSASATGIPSPAHPVTFSMWDLIFHRLALVAVFAVLFMLSGAMIATAISQTREPACDPRLEGLRTDDGFWILLSQLFLQFLSIYCTAYPVVLNKEVKFSVAGFWFWASLAASFATTVTAAIAYAWSWQVAAVLSFTSSFVQVISAGQLAASLGSDYITRRVRRTETFKMEEGHLD</sequence>
<dbReference type="SUPFAM" id="SSF53167">
    <property type="entry name" value="Purine and uridine phosphorylases"/>
    <property type="match status" value="1"/>
</dbReference>
<dbReference type="GO" id="GO:0009116">
    <property type="term" value="P:nucleoside metabolic process"/>
    <property type="evidence" value="ECO:0007669"/>
    <property type="project" value="InterPro"/>
</dbReference>
<evidence type="ECO:0000313" key="2">
    <source>
        <dbReference type="EMBL" id="KZL76019.1"/>
    </source>
</evidence>
<reference evidence="2 3" key="1">
    <citation type="submission" date="2015-06" db="EMBL/GenBank/DDBJ databases">
        <title>Survival trade-offs in plant roots during colonization by closely related pathogenic and mutualistic fungi.</title>
        <authorList>
            <person name="Hacquard S."/>
            <person name="Kracher B."/>
            <person name="Hiruma K."/>
            <person name="Weinman A."/>
            <person name="Muench P."/>
            <person name="Garrido Oter R."/>
            <person name="Ver Loren van Themaat E."/>
            <person name="Dallerey J.-F."/>
            <person name="Damm U."/>
            <person name="Henrissat B."/>
            <person name="Lespinet O."/>
            <person name="Thon M."/>
            <person name="Kemen E."/>
            <person name="McHardy A.C."/>
            <person name="Schulze-Lefert P."/>
            <person name="O'Connell R.J."/>
        </authorList>
    </citation>
    <scope>NUCLEOTIDE SEQUENCE [LARGE SCALE GENOMIC DNA]</scope>
    <source>
        <strain evidence="2 3">0861</strain>
    </source>
</reference>
<keyword evidence="1" id="KW-1133">Transmembrane helix</keyword>
<dbReference type="EMBL" id="LFIV01000018">
    <property type="protein sequence ID" value="KZL76019.1"/>
    <property type="molecule type" value="Genomic_DNA"/>
</dbReference>
<keyword evidence="3" id="KW-1185">Reference proteome</keyword>
<keyword evidence="1" id="KW-0812">Transmembrane</keyword>
<dbReference type="GO" id="GO:0003824">
    <property type="term" value="F:catalytic activity"/>
    <property type="evidence" value="ECO:0007669"/>
    <property type="project" value="InterPro"/>
</dbReference>
<dbReference type="InterPro" id="IPR035994">
    <property type="entry name" value="Nucleoside_phosphorylase_sf"/>
</dbReference>
<dbReference type="Proteomes" id="UP000076552">
    <property type="component" value="Unassembled WGS sequence"/>
</dbReference>
<comment type="caution">
    <text evidence="2">The sequence shown here is derived from an EMBL/GenBank/DDBJ whole genome shotgun (WGS) entry which is preliminary data.</text>
</comment>
<dbReference type="InterPro" id="IPR053137">
    <property type="entry name" value="NLR-like"/>
</dbReference>
<feature type="transmembrane region" description="Helical" evidence="1">
    <location>
        <begin position="440"/>
        <end position="462"/>
    </location>
</feature>
<dbReference type="PANTHER" id="PTHR46082:SF11">
    <property type="entry name" value="AAA+ ATPASE DOMAIN-CONTAINING PROTEIN-RELATED"/>
    <property type="match status" value="1"/>
</dbReference>
<proteinExistence type="predicted"/>
<keyword evidence="1" id="KW-0472">Membrane</keyword>
<dbReference type="STRING" id="708197.A0A166WVC3"/>
<gene>
    <name evidence="2" type="ORF">CT0861_12533</name>
</gene>
<feature type="transmembrane region" description="Helical" evidence="1">
    <location>
        <begin position="405"/>
        <end position="428"/>
    </location>
</feature>
<organism evidence="2 3">
    <name type="scientific">Colletotrichum tofieldiae</name>
    <dbReference type="NCBI Taxonomy" id="708197"/>
    <lineage>
        <taxon>Eukaryota</taxon>
        <taxon>Fungi</taxon>
        <taxon>Dikarya</taxon>
        <taxon>Ascomycota</taxon>
        <taxon>Pezizomycotina</taxon>
        <taxon>Sordariomycetes</taxon>
        <taxon>Hypocreomycetidae</taxon>
        <taxon>Glomerellales</taxon>
        <taxon>Glomerellaceae</taxon>
        <taxon>Colletotrichum</taxon>
        <taxon>Colletotrichum spaethianum species complex</taxon>
    </lineage>
</organism>